<evidence type="ECO:0000313" key="2">
    <source>
        <dbReference type="Proteomes" id="UP001055072"/>
    </source>
</evidence>
<keyword evidence="2" id="KW-1185">Reference proteome</keyword>
<sequence>MTWKLVIIAVSIRVLVALTTQTFFQPDEYYQSLEVAHRLVFGYGHITWEWLTQQPIRSIVYPILNVPVYLALKQLRLDNTRLLIWGPKVLHGVLASLTDIYICKLTRRVAGERYVLIAFWLSLTSLFHGLSLSRSLSNSLETSLTTMALSLYPWDARAASWRRDYVNSLTVAALACAVRPTNVILWVYMLGTTAWRLRRQPKALFVMVIATFLVGVGAITLLCAVDSWYYGSLTLTPLNFAITNLSSVSLFYGSSAWHYYLTQGIPILCGSVTPFALQAIYKYSRHQNQNQNHVRRMTGLVVWTVLIYSLAGHKEWRFIHPLLPLFHILATISLIDSHDILGRRAVSRSTTASKASLLPKTRGSYWLVFVLNLPPLLYLMLLHSKAQIDVMYYLRSLNADDIRSIGFLMPCHSTPWQAYLHQASLTDSGRLWALGCEPPVGVKAEGYRDQTDVFYESPVEYIRERFPPSVDPRFPASPKPFTVPGRPPPERYDWKHEWPQYLVMFGALLNEQEISNYLSDRGYRQVWHEERGWEGDRRRQGGVTVLKFHSHE</sequence>
<gene>
    <name evidence="1" type="ORF">BDY19DRAFT_895170</name>
</gene>
<dbReference type="EMBL" id="MU274925">
    <property type="protein sequence ID" value="KAI0086193.1"/>
    <property type="molecule type" value="Genomic_DNA"/>
</dbReference>
<name>A0ACB8TVX5_9APHY</name>
<dbReference type="Proteomes" id="UP001055072">
    <property type="component" value="Unassembled WGS sequence"/>
</dbReference>
<accession>A0ACB8TVX5</accession>
<reference evidence="1" key="1">
    <citation type="journal article" date="2021" name="Environ. Microbiol.">
        <title>Gene family expansions and transcriptome signatures uncover fungal adaptations to wood decay.</title>
        <authorList>
            <person name="Hage H."/>
            <person name="Miyauchi S."/>
            <person name="Viragh M."/>
            <person name="Drula E."/>
            <person name="Min B."/>
            <person name="Chaduli D."/>
            <person name="Navarro D."/>
            <person name="Favel A."/>
            <person name="Norest M."/>
            <person name="Lesage-Meessen L."/>
            <person name="Balint B."/>
            <person name="Merenyi Z."/>
            <person name="de Eugenio L."/>
            <person name="Morin E."/>
            <person name="Martinez A.T."/>
            <person name="Baldrian P."/>
            <person name="Stursova M."/>
            <person name="Martinez M.J."/>
            <person name="Novotny C."/>
            <person name="Magnuson J.K."/>
            <person name="Spatafora J.W."/>
            <person name="Maurice S."/>
            <person name="Pangilinan J."/>
            <person name="Andreopoulos W."/>
            <person name="LaButti K."/>
            <person name="Hundley H."/>
            <person name="Na H."/>
            <person name="Kuo A."/>
            <person name="Barry K."/>
            <person name="Lipzen A."/>
            <person name="Henrissat B."/>
            <person name="Riley R."/>
            <person name="Ahrendt S."/>
            <person name="Nagy L.G."/>
            <person name="Grigoriev I.V."/>
            <person name="Martin F."/>
            <person name="Rosso M.N."/>
        </authorList>
    </citation>
    <scope>NUCLEOTIDE SEQUENCE</scope>
    <source>
        <strain evidence="1">CBS 384.51</strain>
    </source>
</reference>
<evidence type="ECO:0000313" key="1">
    <source>
        <dbReference type="EMBL" id="KAI0086193.1"/>
    </source>
</evidence>
<protein>
    <submittedName>
        <fullName evidence="1">Glycosyltransferase family 22 protein</fullName>
    </submittedName>
</protein>
<proteinExistence type="predicted"/>
<organism evidence="1 2">
    <name type="scientific">Irpex rosettiformis</name>
    <dbReference type="NCBI Taxonomy" id="378272"/>
    <lineage>
        <taxon>Eukaryota</taxon>
        <taxon>Fungi</taxon>
        <taxon>Dikarya</taxon>
        <taxon>Basidiomycota</taxon>
        <taxon>Agaricomycotina</taxon>
        <taxon>Agaricomycetes</taxon>
        <taxon>Polyporales</taxon>
        <taxon>Irpicaceae</taxon>
        <taxon>Irpex</taxon>
    </lineage>
</organism>
<comment type="caution">
    <text evidence="1">The sequence shown here is derived from an EMBL/GenBank/DDBJ whole genome shotgun (WGS) entry which is preliminary data.</text>
</comment>